<organism evidence="1">
    <name type="scientific">marine metagenome</name>
    <dbReference type="NCBI Taxonomy" id="408172"/>
    <lineage>
        <taxon>unclassified sequences</taxon>
        <taxon>metagenomes</taxon>
        <taxon>ecological metagenomes</taxon>
    </lineage>
</organism>
<dbReference type="EMBL" id="UINC01020787">
    <property type="protein sequence ID" value="SVA86944.1"/>
    <property type="molecule type" value="Genomic_DNA"/>
</dbReference>
<dbReference type="Gene3D" id="2.130.10.10">
    <property type="entry name" value="YVTN repeat-like/Quinoprotein amine dehydrogenase"/>
    <property type="match status" value="1"/>
</dbReference>
<dbReference type="AlphaFoldDB" id="A0A381ZCV0"/>
<accession>A0A381ZCV0</accession>
<dbReference type="SUPFAM" id="SSF50998">
    <property type="entry name" value="Quinoprotein alcohol dehydrogenase-like"/>
    <property type="match status" value="1"/>
</dbReference>
<evidence type="ECO:0000313" key="1">
    <source>
        <dbReference type="EMBL" id="SVA86944.1"/>
    </source>
</evidence>
<name>A0A381ZCV0_9ZZZZ</name>
<dbReference type="InterPro" id="IPR015943">
    <property type="entry name" value="WD40/YVTN_repeat-like_dom_sf"/>
</dbReference>
<protein>
    <submittedName>
        <fullName evidence="1">Uncharacterized protein</fullName>
    </submittedName>
</protein>
<sequence length="170" mass="18151">TCGDNILVQSMNSWQTKNFHQLLNAHTGKEVWSTQDIKGWIVPVYHNGDIYFFNHKGHICKLCGTKGILLFETKFKKWHDTTQYVLAIAQNKIYLTSKKKTFEVSQTSGECTEIPELANFTQDNITAACGNGVDQMAWVSVVASAGSGGDGGMVMAGGGDGGGGGGGDGG</sequence>
<dbReference type="InterPro" id="IPR011047">
    <property type="entry name" value="Quinoprotein_ADH-like_sf"/>
</dbReference>
<reference evidence="1" key="1">
    <citation type="submission" date="2018-05" db="EMBL/GenBank/DDBJ databases">
        <authorList>
            <person name="Lanie J.A."/>
            <person name="Ng W.-L."/>
            <person name="Kazmierczak K.M."/>
            <person name="Andrzejewski T.M."/>
            <person name="Davidsen T.M."/>
            <person name="Wayne K.J."/>
            <person name="Tettelin H."/>
            <person name="Glass J.I."/>
            <person name="Rusch D."/>
            <person name="Podicherti R."/>
            <person name="Tsui H.-C.T."/>
            <person name="Winkler M.E."/>
        </authorList>
    </citation>
    <scope>NUCLEOTIDE SEQUENCE</scope>
</reference>
<gene>
    <name evidence="1" type="ORF">METZ01_LOCUS139798</name>
</gene>
<proteinExistence type="predicted"/>
<feature type="non-terminal residue" evidence="1">
    <location>
        <position position="1"/>
    </location>
</feature>